<dbReference type="InParanoid" id="A0A409XAM9"/>
<evidence type="ECO:0000313" key="2">
    <source>
        <dbReference type="EMBL" id="PPQ87826.1"/>
    </source>
</evidence>
<name>A0A409XAM9_9AGAR</name>
<reference evidence="2 3" key="1">
    <citation type="journal article" date="2018" name="Evol. Lett.">
        <title>Horizontal gene cluster transfer increased hallucinogenic mushroom diversity.</title>
        <authorList>
            <person name="Reynolds H.T."/>
            <person name="Vijayakumar V."/>
            <person name="Gluck-Thaler E."/>
            <person name="Korotkin H.B."/>
            <person name="Matheny P.B."/>
            <person name="Slot J.C."/>
        </authorList>
    </citation>
    <scope>NUCLEOTIDE SEQUENCE [LARGE SCALE GENOMIC DNA]</scope>
    <source>
        <strain evidence="2 3">2629</strain>
    </source>
</reference>
<organism evidence="2 3">
    <name type="scientific">Panaeolus cyanescens</name>
    <dbReference type="NCBI Taxonomy" id="181874"/>
    <lineage>
        <taxon>Eukaryota</taxon>
        <taxon>Fungi</taxon>
        <taxon>Dikarya</taxon>
        <taxon>Basidiomycota</taxon>
        <taxon>Agaricomycotina</taxon>
        <taxon>Agaricomycetes</taxon>
        <taxon>Agaricomycetidae</taxon>
        <taxon>Agaricales</taxon>
        <taxon>Agaricineae</taxon>
        <taxon>Galeropsidaceae</taxon>
        <taxon>Panaeolus</taxon>
    </lineage>
</organism>
<dbReference type="OrthoDB" id="3584383at2759"/>
<gene>
    <name evidence="2" type="ORF">CVT24_005557</name>
</gene>
<protein>
    <recommendedName>
        <fullName evidence="4">Lipoprotein</fullName>
    </recommendedName>
</protein>
<keyword evidence="3" id="KW-1185">Reference proteome</keyword>
<comment type="caution">
    <text evidence="2">The sequence shown here is derived from an EMBL/GenBank/DDBJ whole genome shotgun (WGS) entry which is preliminary data.</text>
</comment>
<dbReference type="Proteomes" id="UP000284842">
    <property type="component" value="Unassembled WGS sequence"/>
</dbReference>
<keyword evidence="1" id="KW-0732">Signal</keyword>
<proteinExistence type="predicted"/>
<sequence>MILKPFALLFILVSAAGCIASPAALPQEEAVVVNKRVWLSNVDVNEACKQQHGRVYYASAAGGVNCGAWRCYEAGGNIFSIDMNRYCVNRHPHRPGVYASCYMTPNDWQCHDNA</sequence>
<dbReference type="EMBL" id="NHTK01004183">
    <property type="protein sequence ID" value="PPQ87826.1"/>
    <property type="molecule type" value="Genomic_DNA"/>
</dbReference>
<accession>A0A409XAM9</accession>
<evidence type="ECO:0000313" key="3">
    <source>
        <dbReference type="Proteomes" id="UP000284842"/>
    </source>
</evidence>
<feature type="chain" id="PRO_5018991178" description="Lipoprotein" evidence="1">
    <location>
        <begin position="21"/>
        <end position="114"/>
    </location>
</feature>
<evidence type="ECO:0000256" key="1">
    <source>
        <dbReference type="SAM" id="SignalP"/>
    </source>
</evidence>
<dbReference type="AlphaFoldDB" id="A0A409XAM9"/>
<dbReference type="PROSITE" id="PS51257">
    <property type="entry name" value="PROKAR_LIPOPROTEIN"/>
    <property type="match status" value="1"/>
</dbReference>
<feature type="signal peptide" evidence="1">
    <location>
        <begin position="1"/>
        <end position="20"/>
    </location>
</feature>
<evidence type="ECO:0008006" key="4">
    <source>
        <dbReference type="Google" id="ProtNLM"/>
    </source>
</evidence>